<name>A0AAD5YZ50_9AGAR</name>
<accession>A0AAD5YZ50</accession>
<keyword evidence="3" id="KW-1185">Reference proteome</keyword>
<dbReference type="InterPro" id="IPR009327">
    <property type="entry name" value="Cupin_DUF985"/>
</dbReference>
<dbReference type="Pfam" id="PF06172">
    <property type="entry name" value="Cupin_5"/>
    <property type="match status" value="1"/>
</dbReference>
<organism evidence="2 3">
    <name type="scientific">Leucocoprinus birnbaumii</name>
    <dbReference type="NCBI Taxonomy" id="56174"/>
    <lineage>
        <taxon>Eukaryota</taxon>
        <taxon>Fungi</taxon>
        <taxon>Dikarya</taxon>
        <taxon>Basidiomycota</taxon>
        <taxon>Agaricomycotina</taxon>
        <taxon>Agaricomycetes</taxon>
        <taxon>Agaricomycetidae</taxon>
        <taxon>Agaricales</taxon>
        <taxon>Agaricineae</taxon>
        <taxon>Agaricaceae</taxon>
        <taxon>Leucocoprinus</taxon>
    </lineage>
</organism>
<sequence length="199" mass="22572">MNSSEIIASLGLREHPLEGGYFIETDRRPEEIASPFTTGEFDLLTMLPVMSELISLDKVLRPLATSIHYLLTYDQPNGAIHSNKSVTYHVLHQGRAEYTMIIPETPPKVEKKIMGNNISAGETRLLIVGSGVWKMSKLMDEELSYARTDEDKGKVNCLITEVVIPGFTWEDHHIVTEVELANLFDRDEQEIKQLRAYIK</sequence>
<dbReference type="SUPFAM" id="SSF51182">
    <property type="entry name" value="RmlC-like cupins"/>
    <property type="match status" value="1"/>
</dbReference>
<protein>
    <recommendedName>
        <fullName evidence="1">DUF985 domain-containing protein</fullName>
    </recommendedName>
</protein>
<evidence type="ECO:0000313" key="2">
    <source>
        <dbReference type="EMBL" id="KAJ3573605.1"/>
    </source>
</evidence>
<dbReference type="InterPro" id="IPR014710">
    <property type="entry name" value="RmlC-like_jellyroll"/>
</dbReference>
<evidence type="ECO:0000313" key="3">
    <source>
        <dbReference type="Proteomes" id="UP001213000"/>
    </source>
</evidence>
<dbReference type="Gene3D" id="2.60.120.10">
    <property type="entry name" value="Jelly Rolls"/>
    <property type="match status" value="1"/>
</dbReference>
<dbReference type="PANTHER" id="PTHR33387">
    <property type="entry name" value="RMLC-LIKE JELLY ROLL FOLD PROTEIN"/>
    <property type="match status" value="1"/>
</dbReference>
<dbReference type="PANTHER" id="PTHR33387:SF3">
    <property type="entry name" value="DUF985 DOMAIN-CONTAINING PROTEIN"/>
    <property type="match status" value="1"/>
</dbReference>
<reference evidence="2" key="1">
    <citation type="submission" date="2022-07" db="EMBL/GenBank/DDBJ databases">
        <title>Genome Sequence of Leucocoprinus birnbaumii.</title>
        <authorList>
            <person name="Buettner E."/>
        </authorList>
    </citation>
    <scope>NUCLEOTIDE SEQUENCE</scope>
    <source>
        <strain evidence="2">VT141</strain>
    </source>
</reference>
<dbReference type="Proteomes" id="UP001213000">
    <property type="component" value="Unassembled WGS sequence"/>
</dbReference>
<dbReference type="CDD" id="cd06121">
    <property type="entry name" value="cupin_YML079wp"/>
    <property type="match status" value="1"/>
</dbReference>
<comment type="caution">
    <text evidence="2">The sequence shown here is derived from an EMBL/GenBank/DDBJ whole genome shotgun (WGS) entry which is preliminary data.</text>
</comment>
<feature type="domain" description="DUF985" evidence="1">
    <location>
        <begin position="5"/>
        <end position="174"/>
    </location>
</feature>
<dbReference type="AlphaFoldDB" id="A0AAD5YZ50"/>
<gene>
    <name evidence="2" type="ORF">NP233_g2327</name>
</gene>
<dbReference type="EMBL" id="JANIEX010000097">
    <property type="protein sequence ID" value="KAJ3573605.1"/>
    <property type="molecule type" value="Genomic_DNA"/>
</dbReference>
<dbReference type="InterPro" id="IPR039935">
    <property type="entry name" value="YML079W-like"/>
</dbReference>
<proteinExistence type="predicted"/>
<dbReference type="InterPro" id="IPR011051">
    <property type="entry name" value="RmlC_Cupin_sf"/>
</dbReference>
<evidence type="ECO:0000259" key="1">
    <source>
        <dbReference type="Pfam" id="PF06172"/>
    </source>
</evidence>